<dbReference type="SUPFAM" id="SSF48452">
    <property type="entry name" value="TPR-like"/>
    <property type="match status" value="2"/>
</dbReference>
<feature type="repeat" description="TPR" evidence="3">
    <location>
        <begin position="209"/>
        <end position="242"/>
    </location>
</feature>
<dbReference type="PRINTS" id="PR00625">
    <property type="entry name" value="JDOMAIN"/>
</dbReference>
<accession>A0A9N8DXS4</accession>
<dbReference type="InterPro" id="IPR018253">
    <property type="entry name" value="DnaJ_domain_CS"/>
</dbReference>
<dbReference type="Gene3D" id="1.25.40.10">
    <property type="entry name" value="Tetratricopeptide repeat domain"/>
    <property type="match status" value="1"/>
</dbReference>
<evidence type="ECO:0000256" key="3">
    <source>
        <dbReference type="PROSITE-ProRule" id="PRU00339"/>
    </source>
</evidence>
<feature type="chain" id="PRO_5040313810" evidence="4">
    <location>
        <begin position="24"/>
        <end position="490"/>
    </location>
</feature>
<dbReference type="PANTHER" id="PTHR45188">
    <property type="entry name" value="DNAJ PROTEIN P58IPK HOMOLOG"/>
    <property type="match status" value="1"/>
</dbReference>
<dbReference type="InterPro" id="IPR001623">
    <property type="entry name" value="DnaJ_domain"/>
</dbReference>
<dbReference type="Gene3D" id="1.10.287.110">
    <property type="entry name" value="DnaJ domain"/>
    <property type="match status" value="1"/>
</dbReference>
<dbReference type="PROSITE" id="PS00636">
    <property type="entry name" value="DNAJ_1"/>
    <property type="match status" value="1"/>
</dbReference>
<dbReference type="AlphaFoldDB" id="A0A9N8DXS4"/>
<dbReference type="InterPro" id="IPR011990">
    <property type="entry name" value="TPR-like_helical_dom_sf"/>
</dbReference>
<dbReference type="SMART" id="SM00028">
    <property type="entry name" value="TPR"/>
    <property type="match status" value="5"/>
</dbReference>
<keyword evidence="7" id="KW-1185">Reference proteome</keyword>
<dbReference type="InterPro" id="IPR036869">
    <property type="entry name" value="J_dom_sf"/>
</dbReference>
<dbReference type="InterPro" id="IPR013105">
    <property type="entry name" value="TPR_2"/>
</dbReference>
<dbReference type="OrthoDB" id="10250354at2759"/>
<keyword evidence="2 3" id="KW-0802">TPR repeat</keyword>
<gene>
    <name evidence="6" type="ORF">SEMRO_352_G124350.1</name>
</gene>
<dbReference type="SMART" id="SM00271">
    <property type="entry name" value="DnaJ"/>
    <property type="match status" value="1"/>
</dbReference>
<dbReference type="PROSITE" id="PS50293">
    <property type="entry name" value="TPR_REGION"/>
    <property type="match status" value="1"/>
</dbReference>
<dbReference type="EMBL" id="CAICTM010000351">
    <property type="protein sequence ID" value="CAB9508580.1"/>
    <property type="molecule type" value="Genomic_DNA"/>
</dbReference>
<dbReference type="PROSITE" id="PS50005">
    <property type="entry name" value="TPR"/>
    <property type="match status" value="3"/>
</dbReference>
<dbReference type="Proteomes" id="UP001153069">
    <property type="component" value="Unassembled WGS sequence"/>
</dbReference>
<evidence type="ECO:0000256" key="1">
    <source>
        <dbReference type="ARBA" id="ARBA00022737"/>
    </source>
</evidence>
<dbReference type="Pfam" id="PF07719">
    <property type="entry name" value="TPR_2"/>
    <property type="match status" value="1"/>
</dbReference>
<evidence type="ECO:0000256" key="2">
    <source>
        <dbReference type="ARBA" id="ARBA00022803"/>
    </source>
</evidence>
<comment type="caution">
    <text evidence="6">The sequence shown here is derived from an EMBL/GenBank/DDBJ whole genome shotgun (WGS) entry which is preliminary data.</text>
</comment>
<dbReference type="SUPFAM" id="SSF46565">
    <property type="entry name" value="Chaperone J-domain"/>
    <property type="match status" value="1"/>
</dbReference>
<evidence type="ECO:0000313" key="7">
    <source>
        <dbReference type="Proteomes" id="UP001153069"/>
    </source>
</evidence>
<protein>
    <submittedName>
        <fullName evidence="6">Protein DnaJ</fullName>
    </submittedName>
</protein>
<evidence type="ECO:0000259" key="5">
    <source>
        <dbReference type="PROSITE" id="PS50076"/>
    </source>
</evidence>
<proteinExistence type="predicted"/>
<dbReference type="PANTHER" id="PTHR45188:SF2">
    <property type="entry name" value="DNAJ HOMOLOG SUBFAMILY C MEMBER 7"/>
    <property type="match status" value="1"/>
</dbReference>
<dbReference type="PROSITE" id="PS50076">
    <property type="entry name" value="DNAJ_2"/>
    <property type="match status" value="1"/>
</dbReference>
<name>A0A9N8DXS4_9STRA</name>
<keyword evidence="4" id="KW-0732">Signal</keyword>
<keyword evidence="1" id="KW-0677">Repeat</keyword>
<dbReference type="Pfam" id="PF00226">
    <property type="entry name" value="DnaJ"/>
    <property type="match status" value="1"/>
</dbReference>
<evidence type="ECO:0000256" key="4">
    <source>
        <dbReference type="SAM" id="SignalP"/>
    </source>
</evidence>
<reference evidence="6" key="1">
    <citation type="submission" date="2020-06" db="EMBL/GenBank/DDBJ databases">
        <authorList>
            <consortium name="Plant Systems Biology data submission"/>
        </authorList>
    </citation>
    <scope>NUCLEOTIDE SEQUENCE</scope>
    <source>
        <strain evidence="6">D6</strain>
    </source>
</reference>
<feature type="repeat" description="TPR" evidence="3">
    <location>
        <begin position="31"/>
        <end position="64"/>
    </location>
</feature>
<dbReference type="InterPro" id="IPR019734">
    <property type="entry name" value="TPR_rpt"/>
</dbReference>
<feature type="domain" description="J" evidence="5">
    <location>
        <begin position="382"/>
        <end position="448"/>
    </location>
</feature>
<dbReference type="Pfam" id="PF13432">
    <property type="entry name" value="TPR_16"/>
    <property type="match status" value="1"/>
</dbReference>
<sequence>MTNALNILASLLYFLLGIQAIRGQDTTGWSAGKFRQQGEQAMLDGDYSLAVTYLNQALQLEPKNAGTYMKLYRVHQRKKQYAEALDDLTKALSIDPMNKDYTKKKIKLLISLGQCREAAAFVNESHIEVDATQAQEAEQCALEIDQAEHAYFTERYEDAADLFQRALLHVDLQGSDLLWMKAQSLFHTGEFYGVISDTGKILKQHSNHLDAYELRGKAYFRLGEHEQAILHFREALKSDPEHKGCKQGHKLVKKFEKLRKKGETAFEGGKYKEAIDYWWEAINIDTSHIAFFLPTLLKVVQAHTKLGEHAKAIEECQKHVNYQETVEGLWALGDAQTAGEKFEEAIRSFRRAEEIATEEDKRRAQEKIREGETALKQSKEKNYYKILGIPRTASKKEIKKAYRELALKWHPDKNADNKEESEKMFQDISEAYEVLSDEELKGKYDRGEPVFENQGGGRPHTNPNQFFRQHFNQGGGHGRPGGGNFHVRFG</sequence>
<feature type="signal peptide" evidence="4">
    <location>
        <begin position="1"/>
        <end position="23"/>
    </location>
</feature>
<feature type="repeat" description="TPR" evidence="3">
    <location>
        <begin position="65"/>
        <end position="98"/>
    </location>
</feature>
<organism evidence="6 7">
    <name type="scientific">Seminavis robusta</name>
    <dbReference type="NCBI Taxonomy" id="568900"/>
    <lineage>
        <taxon>Eukaryota</taxon>
        <taxon>Sar</taxon>
        <taxon>Stramenopiles</taxon>
        <taxon>Ochrophyta</taxon>
        <taxon>Bacillariophyta</taxon>
        <taxon>Bacillariophyceae</taxon>
        <taxon>Bacillariophycidae</taxon>
        <taxon>Naviculales</taxon>
        <taxon>Naviculaceae</taxon>
        <taxon>Seminavis</taxon>
    </lineage>
</organism>
<evidence type="ECO:0000313" key="6">
    <source>
        <dbReference type="EMBL" id="CAB9508580.1"/>
    </source>
</evidence>
<dbReference type="CDD" id="cd06257">
    <property type="entry name" value="DnaJ"/>
    <property type="match status" value="1"/>
</dbReference>